<name>A0A9D2ERC2_9FIRM</name>
<accession>A0A9D2ERC2</accession>
<protein>
    <submittedName>
        <fullName evidence="1">Uncharacterized protein</fullName>
    </submittedName>
</protein>
<sequence length="80" mass="8966">MQTMDLSLNPTMTMKDLCEYFKANLLPASPDTMGDYIVAGKFPFAIGLPAGDGHDRRYIISRAGAYCWLDDFLKTETIKI</sequence>
<reference evidence="1" key="1">
    <citation type="journal article" date="2021" name="PeerJ">
        <title>Extensive microbial diversity within the chicken gut microbiome revealed by metagenomics and culture.</title>
        <authorList>
            <person name="Gilroy R."/>
            <person name="Ravi A."/>
            <person name="Getino M."/>
            <person name="Pursley I."/>
            <person name="Horton D.L."/>
            <person name="Alikhan N.F."/>
            <person name="Baker D."/>
            <person name="Gharbi K."/>
            <person name="Hall N."/>
            <person name="Watson M."/>
            <person name="Adriaenssens E.M."/>
            <person name="Foster-Nyarko E."/>
            <person name="Jarju S."/>
            <person name="Secka A."/>
            <person name="Antonio M."/>
            <person name="Oren A."/>
            <person name="Chaudhuri R.R."/>
            <person name="La Ragione R."/>
            <person name="Hildebrand F."/>
            <person name="Pallen M.J."/>
        </authorList>
    </citation>
    <scope>NUCLEOTIDE SEQUENCE</scope>
    <source>
        <strain evidence="1">ChiSxjej1B13-11774</strain>
    </source>
</reference>
<dbReference type="AlphaFoldDB" id="A0A9D2ERC2"/>
<comment type="caution">
    <text evidence="1">The sequence shown here is derived from an EMBL/GenBank/DDBJ whole genome shotgun (WGS) entry which is preliminary data.</text>
</comment>
<dbReference type="Proteomes" id="UP000824048">
    <property type="component" value="Unassembled WGS sequence"/>
</dbReference>
<reference evidence="1" key="2">
    <citation type="submission" date="2021-04" db="EMBL/GenBank/DDBJ databases">
        <authorList>
            <person name="Gilroy R."/>
        </authorList>
    </citation>
    <scope>NUCLEOTIDE SEQUENCE</scope>
    <source>
        <strain evidence="1">ChiSxjej1B13-11774</strain>
    </source>
</reference>
<gene>
    <name evidence="1" type="ORF">H9811_06870</name>
</gene>
<organism evidence="1 2">
    <name type="scientific">Candidatus Gemmiger excrementigallinarum</name>
    <dbReference type="NCBI Taxonomy" id="2838609"/>
    <lineage>
        <taxon>Bacteria</taxon>
        <taxon>Bacillati</taxon>
        <taxon>Bacillota</taxon>
        <taxon>Clostridia</taxon>
        <taxon>Eubacteriales</taxon>
        <taxon>Gemmiger</taxon>
    </lineage>
</organism>
<evidence type="ECO:0000313" key="1">
    <source>
        <dbReference type="EMBL" id="HIZ42267.1"/>
    </source>
</evidence>
<evidence type="ECO:0000313" key="2">
    <source>
        <dbReference type="Proteomes" id="UP000824048"/>
    </source>
</evidence>
<dbReference type="EMBL" id="DXBP01000045">
    <property type="protein sequence ID" value="HIZ42267.1"/>
    <property type="molecule type" value="Genomic_DNA"/>
</dbReference>
<proteinExistence type="predicted"/>